<keyword evidence="2" id="KW-1185">Reference proteome</keyword>
<dbReference type="RefSeq" id="WP_136772493.1">
    <property type="nucleotide sequence ID" value="NZ_SUMF01000004.1"/>
</dbReference>
<sequence length="146" mass="15171">MSAYSFLNVTCTLIGPGGVIDLGAGAASSEEGITVTATGDKNQMTVGADGQVMHSLRADKSGVVTVRLLKTSPKNAQLMALYDAQAATSALWGQNVITVTNPVAGDSTACRACAFKKTPDLNYKTAADTVEWTFDAGFIDKVLGTY</sequence>
<evidence type="ECO:0000313" key="2">
    <source>
        <dbReference type="Proteomes" id="UP000310016"/>
    </source>
</evidence>
<protein>
    <submittedName>
        <fullName evidence="1">DUF3277 family protein</fullName>
    </submittedName>
</protein>
<dbReference type="Pfam" id="PF11681">
    <property type="entry name" value="Phage_Tube_PhiTE"/>
    <property type="match status" value="1"/>
</dbReference>
<dbReference type="NCBIfam" id="NF047581">
    <property type="entry name" value="gp105_phage_fam"/>
    <property type="match status" value="1"/>
</dbReference>
<comment type="caution">
    <text evidence="1">The sequence shown here is derived from an EMBL/GenBank/DDBJ whole genome shotgun (WGS) entry which is preliminary data.</text>
</comment>
<reference evidence="1 2" key="1">
    <citation type="submission" date="2019-04" db="EMBL/GenBank/DDBJ databases">
        <title>Chitiniphilus eburnea sp. nov., a novel chitinolytic bacterium isolated from aquaculture sludge.</title>
        <authorList>
            <person name="Sheng M."/>
        </authorList>
    </citation>
    <scope>NUCLEOTIDE SEQUENCE [LARGE SCALE GENOMIC DNA]</scope>
    <source>
        <strain evidence="1 2">HX-2-15</strain>
    </source>
</reference>
<name>A0A4U0Q4E7_9NEIS</name>
<dbReference type="InterPro" id="IPR021695">
    <property type="entry name" value="Phage_KPP10_Orf10"/>
</dbReference>
<dbReference type="OrthoDB" id="5465433at2"/>
<accession>A0A4U0Q4E7</accession>
<proteinExistence type="predicted"/>
<dbReference type="EMBL" id="SUMF01000004">
    <property type="protein sequence ID" value="TJZ75580.1"/>
    <property type="molecule type" value="Genomic_DNA"/>
</dbReference>
<evidence type="ECO:0000313" key="1">
    <source>
        <dbReference type="EMBL" id="TJZ75580.1"/>
    </source>
</evidence>
<dbReference type="AlphaFoldDB" id="A0A4U0Q4E7"/>
<dbReference type="Proteomes" id="UP000310016">
    <property type="component" value="Unassembled WGS sequence"/>
</dbReference>
<organism evidence="1 2">
    <name type="scientific">Chitiniphilus eburneus</name>
    <dbReference type="NCBI Taxonomy" id="2571148"/>
    <lineage>
        <taxon>Bacteria</taxon>
        <taxon>Pseudomonadati</taxon>
        <taxon>Pseudomonadota</taxon>
        <taxon>Betaproteobacteria</taxon>
        <taxon>Neisseriales</taxon>
        <taxon>Chitinibacteraceae</taxon>
        <taxon>Chitiniphilus</taxon>
    </lineage>
</organism>
<gene>
    <name evidence="1" type="ORF">FAZ21_06600</name>
</gene>